<name>X1BQQ5_9ZZZZ</name>
<comment type="caution">
    <text evidence="1">The sequence shown here is derived from an EMBL/GenBank/DDBJ whole genome shotgun (WGS) entry which is preliminary data.</text>
</comment>
<protein>
    <recommendedName>
        <fullName evidence="2">Phage tail collar domain-containing protein</fullName>
    </recommendedName>
</protein>
<feature type="non-terminal residue" evidence="1">
    <location>
        <position position="296"/>
    </location>
</feature>
<organism evidence="1">
    <name type="scientific">marine sediment metagenome</name>
    <dbReference type="NCBI Taxonomy" id="412755"/>
    <lineage>
        <taxon>unclassified sequences</taxon>
        <taxon>metagenomes</taxon>
        <taxon>ecological metagenomes</taxon>
    </lineage>
</organism>
<sequence>MRIYFSCTTNKYSVWIDGVLKLDDQNFYNDQTATTLDTTQIWSADAYEGYLDAIGFSWDTDYNIGDNLKGQLFHCWNVKPKKHVDAINWVMLLGAIVAGTQISAESKDQASIDQLGAKIYKDTYALIKVIAQLQIAADNLRTREQLLPLTIDLWSYEANRGLIQVAECVWVAHDKGNPNISPRQVIINKIIYRFLSGHTELQTTDGIAFIKDKDKALPQENSLLIQQNTAAIPEFLPIGVIAMWSGAWEDNVTIPGWYKCDGNNGTVNLVDKFIRGGTASGATGGSDNAASTMRYD</sequence>
<evidence type="ECO:0008006" key="2">
    <source>
        <dbReference type="Google" id="ProtNLM"/>
    </source>
</evidence>
<dbReference type="EMBL" id="BART01009979">
    <property type="protein sequence ID" value="GAG83487.1"/>
    <property type="molecule type" value="Genomic_DNA"/>
</dbReference>
<dbReference type="AlphaFoldDB" id="X1BQQ5"/>
<accession>X1BQQ5</accession>
<proteinExistence type="predicted"/>
<evidence type="ECO:0000313" key="1">
    <source>
        <dbReference type="EMBL" id="GAG83487.1"/>
    </source>
</evidence>
<reference evidence="1" key="1">
    <citation type="journal article" date="2014" name="Front. Microbiol.">
        <title>High frequency of phylogenetically diverse reductive dehalogenase-homologous genes in deep subseafloor sedimentary metagenomes.</title>
        <authorList>
            <person name="Kawai M."/>
            <person name="Futagami T."/>
            <person name="Toyoda A."/>
            <person name="Takaki Y."/>
            <person name="Nishi S."/>
            <person name="Hori S."/>
            <person name="Arai W."/>
            <person name="Tsubouchi T."/>
            <person name="Morono Y."/>
            <person name="Uchiyama I."/>
            <person name="Ito T."/>
            <person name="Fujiyama A."/>
            <person name="Inagaki F."/>
            <person name="Takami H."/>
        </authorList>
    </citation>
    <scope>NUCLEOTIDE SEQUENCE</scope>
    <source>
        <strain evidence="1">Expedition CK06-06</strain>
    </source>
</reference>
<gene>
    <name evidence="1" type="ORF">S01H4_21913</name>
</gene>